<proteinExistence type="predicted"/>
<protein>
    <submittedName>
        <fullName evidence="2">Uncharacterized protein</fullName>
    </submittedName>
</protein>
<sequence>MDAKSLLQGLSLGTFAVFRNARYSLCSQTQRIFQPTHHHCPLYLPTEEPKPILHYHRQGQHKAEPNHCNLPPDPQLQTYPHPPIFTAKKSQYLPKCIITPTHGNPISKAQSLIKPPHLPVPSTPERETHLRAPLGPRQPQTKPVPAPQPEHKEPKYIRIKGQLGPPAPSSPELLAQPCAPFRCYTFLAPRSVRPPRMGGGGFYRAETAGWVTVLRTSYRTTGPRRREGIITACAGRLRRGYGCGGYLSRTRIRRSCRCEFGEEQH</sequence>
<dbReference type="AlphaFoldDB" id="A0A6G1HM76"/>
<evidence type="ECO:0000256" key="1">
    <source>
        <dbReference type="SAM" id="MobiDB-lite"/>
    </source>
</evidence>
<gene>
    <name evidence="2" type="ORF">EJ06DRAFT_164185</name>
</gene>
<reference evidence="2" key="1">
    <citation type="journal article" date="2020" name="Stud. Mycol.">
        <title>101 Dothideomycetes genomes: a test case for predicting lifestyles and emergence of pathogens.</title>
        <authorList>
            <person name="Haridas S."/>
            <person name="Albert R."/>
            <person name="Binder M."/>
            <person name="Bloem J."/>
            <person name="Labutti K."/>
            <person name="Salamov A."/>
            <person name="Andreopoulos B."/>
            <person name="Baker S."/>
            <person name="Barry K."/>
            <person name="Bills G."/>
            <person name="Bluhm B."/>
            <person name="Cannon C."/>
            <person name="Castanera R."/>
            <person name="Culley D."/>
            <person name="Daum C."/>
            <person name="Ezra D."/>
            <person name="Gonzalez J."/>
            <person name="Henrissat B."/>
            <person name="Kuo A."/>
            <person name="Liang C."/>
            <person name="Lipzen A."/>
            <person name="Lutzoni F."/>
            <person name="Magnuson J."/>
            <person name="Mondo S."/>
            <person name="Nolan M."/>
            <person name="Ohm R."/>
            <person name="Pangilinan J."/>
            <person name="Park H.-J."/>
            <person name="Ramirez L."/>
            <person name="Alfaro M."/>
            <person name="Sun H."/>
            <person name="Tritt A."/>
            <person name="Yoshinaga Y."/>
            <person name="Zwiers L.-H."/>
            <person name="Turgeon B."/>
            <person name="Goodwin S."/>
            <person name="Spatafora J."/>
            <person name="Crous P."/>
            <person name="Grigoriev I."/>
        </authorList>
    </citation>
    <scope>NUCLEOTIDE SEQUENCE</scope>
    <source>
        <strain evidence="2">CBS 262.69</strain>
    </source>
</reference>
<dbReference type="EMBL" id="ML996704">
    <property type="protein sequence ID" value="KAF2397168.1"/>
    <property type="molecule type" value="Genomic_DNA"/>
</dbReference>
<name>A0A6G1HM76_9PEZI</name>
<accession>A0A6G1HM76</accession>
<organism evidence="2 3">
    <name type="scientific">Trichodelitschia bisporula</name>
    <dbReference type="NCBI Taxonomy" id="703511"/>
    <lineage>
        <taxon>Eukaryota</taxon>
        <taxon>Fungi</taxon>
        <taxon>Dikarya</taxon>
        <taxon>Ascomycota</taxon>
        <taxon>Pezizomycotina</taxon>
        <taxon>Dothideomycetes</taxon>
        <taxon>Dothideomycetes incertae sedis</taxon>
        <taxon>Phaeotrichales</taxon>
        <taxon>Phaeotrichaceae</taxon>
        <taxon>Trichodelitschia</taxon>
    </lineage>
</organism>
<keyword evidence="3" id="KW-1185">Reference proteome</keyword>
<feature type="region of interest" description="Disordered" evidence="1">
    <location>
        <begin position="116"/>
        <end position="151"/>
    </location>
</feature>
<dbReference type="Proteomes" id="UP000799640">
    <property type="component" value="Unassembled WGS sequence"/>
</dbReference>
<evidence type="ECO:0000313" key="3">
    <source>
        <dbReference type="Proteomes" id="UP000799640"/>
    </source>
</evidence>
<evidence type="ECO:0000313" key="2">
    <source>
        <dbReference type="EMBL" id="KAF2397168.1"/>
    </source>
</evidence>